<feature type="domain" description="Gamma-glutamylcyclotransferase AIG2-like" evidence="2">
    <location>
        <begin position="4"/>
        <end position="108"/>
    </location>
</feature>
<reference evidence="4" key="1">
    <citation type="submission" date="2016-10" db="EMBL/GenBank/DDBJ databases">
        <authorList>
            <person name="Varghese N."/>
            <person name="Submissions S."/>
        </authorList>
    </citation>
    <scope>NUCLEOTIDE SEQUENCE [LARGE SCALE GENOMIC DNA]</scope>
    <source>
        <strain evidence="4">DSM 17465</strain>
    </source>
</reference>
<dbReference type="RefSeq" id="WP_054784781.1">
    <property type="nucleotide sequence ID" value="NZ_FPBD01000002.1"/>
</dbReference>
<dbReference type="InterPro" id="IPR013024">
    <property type="entry name" value="GGCT-like"/>
</dbReference>
<dbReference type="GO" id="GO:0016740">
    <property type="term" value="F:transferase activity"/>
    <property type="evidence" value="ECO:0007669"/>
    <property type="project" value="UniProtKB-KW"/>
</dbReference>
<evidence type="ECO:0000259" key="2">
    <source>
        <dbReference type="Pfam" id="PF06094"/>
    </source>
</evidence>
<protein>
    <submittedName>
        <fullName evidence="3">Gamma-glutamyl cyclotransferase, AIG2-like</fullName>
    </submittedName>
</protein>
<dbReference type="InterPro" id="IPR017939">
    <property type="entry name" value="G-Glutamylcylcotransferase"/>
</dbReference>
<proteinExistence type="predicted"/>
<organism evidence="3 4">
    <name type="scientific">Pseudovibrio denitrificans</name>
    <dbReference type="NCBI Taxonomy" id="258256"/>
    <lineage>
        <taxon>Bacteria</taxon>
        <taxon>Pseudomonadati</taxon>
        <taxon>Pseudomonadota</taxon>
        <taxon>Alphaproteobacteria</taxon>
        <taxon>Hyphomicrobiales</taxon>
        <taxon>Stappiaceae</taxon>
        <taxon>Pseudovibrio</taxon>
    </lineage>
</organism>
<dbReference type="Proteomes" id="UP000183371">
    <property type="component" value="Unassembled WGS sequence"/>
</dbReference>
<accession>A0A1I6ZZR4</accession>
<dbReference type="CDD" id="cd06661">
    <property type="entry name" value="GGCT_like"/>
    <property type="match status" value="1"/>
</dbReference>
<name>A0A1I6ZZR4_9HYPH</name>
<keyword evidence="1" id="KW-0456">Lyase</keyword>
<evidence type="ECO:0000313" key="4">
    <source>
        <dbReference type="Proteomes" id="UP000183371"/>
    </source>
</evidence>
<dbReference type="PANTHER" id="PTHR12935:SF0">
    <property type="entry name" value="GAMMA-GLUTAMYLCYCLOTRANSFERASE"/>
    <property type="match status" value="1"/>
</dbReference>
<dbReference type="InterPro" id="IPR036568">
    <property type="entry name" value="GGCT-like_sf"/>
</dbReference>
<dbReference type="InterPro" id="IPR009288">
    <property type="entry name" value="AIG2-like_dom"/>
</dbReference>
<evidence type="ECO:0000313" key="3">
    <source>
        <dbReference type="EMBL" id="SFT68149.1"/>
    </source>
</evidence>
<keyword evidence="4" id="KW-1185">Reference proteome</keyword>
<dbReference type="Gene3D" id="3.10.490.10">
    <property type="entry name" value="Gamma-glutamyl cyclotransferase-like"/>
    <property type="match status" value="1"/>
</dbReference>
<dbReference type="GO" id="GO:0003839">
    <property type="term" value="F:gamma-glutamylcyclotransferase activity"/>
    <property type="evidence" value="ECO:0007669"/>
    <property type="project" value="InterPro"/>
</dbReference>
<dbReference type="AlphaFoldDB" id="A0A1I6ZZR4"/>
<sequence>MPIYFAYGRLMNPKIMASRCPQAKPLGPASMDGYRFIITTEGVPSMVKAPGKRVHGVLWDCRIGDVTVVDGAEALFRKGLDKVFLPVRSGGQNKSAIIYLSRTANTGKPHAKAWEGVMEAAEHWDFPETYRDELRKWDLR</sequence>
<evidence type="ECO:0000256" key="1">
    <source>
        <dbReference type="ARBA" id="ARBA00023239"/>
    </source>
</evidence>
<dbReference type="SUPFAM" id="SSF110857">
    <property type="entry name" value="Gamma-glutamyl cyclotransferase-like"/>
    <property type="match status" value="1"/>
</dbReference>
<dbReference type="EMBL" id="FPBD01000002">
    <property type="protein sequence ID" value="SFT68149.1"/>
    <property type="molecule type" value="Genomic_DNA"/>
</dbReference>
<keyword evidence="3" id="KW-0808">Transferase</keyword>
<gene>
    <name evidence="3" type="ORF">SAMN05444141_102748</name>
</gene>
<dbReference type="PANTHER" id="PTHR12935">
    <property type="entry name" value="GAMMA-GLUTAMYLCYCLOTRANSFERASE"/>
    <property type="match status" value="1"/>
</dbReference>
<dbReference type="Pfam" id="PF06094">
    <property type="entry name" value="GGACT"/>
    <property type="match status" value="1"/>
</dbReference>